<keyword evidence="3 6" id="KW-0812">Transmembrane</keyword>
<gene>
    <name evidence="8" type="ORF">SCFA_2950006</name>
</gene>
<sequence>MKNGVVFLAGKISRAWADLSMVFVACIWGVTFVIVKNALADIGPFLFVGLRFLLAFLLLAALSYKDIPKIRFSTLTTGSLLGFFLCIGYSFQTLGLKYTTSSNAGFITGVSVVLVPVIYALINKKKPGLITSLTVIMAAMGLFFISFPSGSFNLNYGDMLVLICAFGFAMHIITVDLYSHKHSAVAITAVQILFVGLVCFIIGLIVEPIPPFLSSNALSAIIITAVFATALAFLVQNYMQRFSTPTRFAVVLTTEPVFAALAGYWWAGEHLGPLGLIGAGLILLAMLISTIFNRS</sequence>
<dbReference type="AlphaFoldDB" id="A0A485M370"/>
<accession>A0A485M370</accession>
<dbReference type="PANTHER" id="PTHR42920">
    <property type="entry name" value="OS03G0707200 PROTEIN-RELATED"/>
    <property type="match status" value="1"/>
</dbReference>
<feature type="transmembrane region" description="Helical" evidence="6">
    <location>
        <begin position="185"/>
        <end position="206"/>
    </location>
</feature>
<name>A0A485M370_9ZZZZ</name>
<dbReference type="GO" id="GO:0005886">
    <property type="term" value="C:plasma membrane"/>
    <property type="evidence" value="ECO:0007669"/>
    <property type="project" value="UniProtKB-SubCell"/>
</dbReference>
<proteinExistence type="predicted"/>
<keyword evidence="4 6" id="KW-1133">Transmembrane helix</keyword>
<comment type="subcellular location">
    <subcellularLocation>
        <location evidence="1">Cell membrane</location>
        <topology evidence="1">Multi-pass membrane protein</topology>
    </subcellularLocation>
</comment>
<keyword evidence="2" id="KW-1003">Cell membrane</keyword>
<feature type="transmembrane region" description="Helical" evidence="6">
    <location>
        <begin position="104"/>
        <end position="122"/>
    </location>
</feature>
<organism evidence="8">
    <name type="scientific">anaerobic digester metagenome</name>
    <dbReference type="NCBI Taxonomy" id="1263854"/>
    <lineage>
        <taxon>unclassified sequences</taxon>
        <taxon>metagenomes</taxon>
        <taxon>ecological metagenomes</taxon>
    </lineage>
</organism>
<feature type="transmembrane region" description="Helical" evidence="6">
    <location>
        <begin position="21"/>
        <end position="39"/>
    </location>
</feature>
<feature type="transmembrane region" description="Helical" evidence="6">
    <location>
        <begin position="273"/>
        <end position="292"/>
    </location>
</feature>
<feature type="transmembrane region" description="Helical" evidence="6">
    <location>
        <begin position="45"/>
        <end position="62"/>
    </location>
</feature>
<dbReference type="EMBL" id="CAADRN010000218">
    <property type="protein sequence ID" value="VFU15291.1"/>
    <property type="molecule type" value="Genomic_DNA"/>
</dbReference>
<evidence type="ECO:0000259" key="7">
    <source>
        <dbReference type="Pfam" id="PF00892"/>
    </source>
</evidence>
<dbReference type="InterPro" id="IPR051258">
    <property type="entry name" value="Diverse_Substrate_Transporter"/>
</dbReference>
<evidence type="ECO:0000256" key="1">
    <source>
        <dbReference type="ARBA" id="ARBA00004651"/>
    </source>
</evidence>
<feature type="transmembrane region" description="Helical" evidence="6">
    <location>
        <begin position="129"/>
        <end position="147"/>
    </location>
</feature>
<protein>
    <submittedName>
        <fullName evidence="8">Permease of the drug/metabolite transporter (Dmt) superfamily</fullName>
    </submittedName>
</protein>
<feature type="transmembrane region" description="Helical" evidence="6">
    <location>
        <begin position="159"/>
        <end position="178"/>
    </location>
</feature>
<feature type="transmembrane region" description="Helical" evidence="6">
    <location>
        <begin position="247"/>
        <end position="267"/>
    </location>
</feature>
<evidence type="ECO:0000256" key="3">
    <source>
        <dbReference type="ARBA" id="ARBA00022692"/>
    </source>
</evidence>
<feature type="domain" description="EamA" evidence="7">
    <location>
        <begin position="16"/>
        <end position="146"/>
    </location>
</feature>
<dbReference type="Pfam" id="PF00892">
    <property type="entry name" value="EamA"/>
    <property type="match status" value="2"/>
</dbReference>
<reference evidence="8" key="1">
    <citation type="submission" date="2019-03" db="EMBL/GenBank/DDBJ databases">
        <authorList>
            <person name="Hao L."/>
        </authorList>
    </citation>
    <scope>NUCLEOTIDE SEQUENCE</scope>
</reference>
<dbReference type="InterPro" id="IPR037185">
    <property type="entry name" value="EmrE-like"/>
</dbReference>
<evidence type="ECO:0000256" key="2">
    <source>
        <dbReference type="ARBA" id="ARBA00022475"/>
    </source>
</evidence>
<feature type="transmembrane region" description="Helical" evidence="6">
    <location>
        <begin position="212"/>
        <end position="235"/>
    </location>
</feature>
<keyword evidence="5 6" id="KW-0472">Membrane</keyword>
<evidence type="ECO:0000256" key="6">
    <source>
        <dbReference type="SAM" id="Phobius"/>
    </source>
</evidence>
<dbReference type="SUPFAM" id="SSF103481">
    <property type="entry name" value="Multidrug resistance efflux transporter EmrE"/>
    <property type="match status" value="2"/>
</dbReference>
<feature type="domain" description="EamA" evidence="7">
    <location>
        <begin position="156"/>
        <end position="289"/>
    </location>
</feature>
<dbReference type="PANTHER" id="PTHR42920:SF5">
    <property type="entry name" value="EAMA DOMAIN-CONTAINING PROTEIN"/>
    <property type="match status" value="1"/>
</dbReference>
<evidence type="ECO:0000256" key="4">
    <source>
        <dbReference type="ARBA" id="ARBA00022989"/>
    </source>
</evidence>
<evidence type="ECO:0000313" key="8">
    <source>
        <dbReference type="EMBL" id="VFU15291.1"/>
    </source>
</evidence>
<evidence type="ECO:0000256" key="5">
    <source>
        <dbReference type="ARBA" id="ARBA00023136"/>
    </source>
</evidence>
<feature type="transmembrane region" description="Helical" evidence="6">
    <location>
        <begin position="74"/>
        <end position="92"/>
    </location>
</feature>
<dbReference type="InterPro" id="IPR000620">
    <property type="entry name" value="EamA_dom"/>
</dbReference>